<dbReference type="SMART" id="SM00955">
    <property type="entry name" value="RNB"/>
    <property type="match status" value="1"/>
</dbReference>
<sequence length="566" mass="67178">MNLQFYIESRSYDQWYANEQNTLVRKEIDIDPFNNKIFTGDVCRYEDNKITHLHSCIRAISYMPGVLILENNKTYGNSGSKNKRYLYKCVPDDKRLPEFLVPYEIKSMGFNKLQKNKYITFKFTEWNSKHPIGTIIQTIGNVDVLEHFYEYQLYCKSLNASIQGFNRATMSALKVKPKEELIENIQNKYPEIENRTDRHIFTIDSSTTSDYDDAMGIIEKDDMQIISIYISNVSIWMDMLNLWSSFSERISTIYLPDRKRPMMPTILSECLCSLQKGEIRFAFTMDVYIKDNKIAKTEFKNTSIKVTKNYCYEGKDLLRDKDYNKIYNLCKSIHKNHKYVQHIRNSHDLVSYLMILINYLSSTNMSVYNNGIYRSLNMNVQENLPETLDEEIYKFLKVWKNASGQYICGQKIESHDILELESYIHISSPIRRLVDLLNMIQFQKNENMLNMSEEALEFYNKWTKRMDYINTTMRSIRKIQTECTILELIQNNPNMEKTVYNGYVFDKIARNDTLYQYNTYIPELKIVSGIVCREDFENYSKQSFHIFAFTHETKFKQKIRIQPILN</sequence>
<reference evidence="2" key="1">
    <citation type="journal article" date="2020" name="Nature">
        <title>Giant virus diversity and host interactions through global metagenomics.</title>
        <authorList>
            <person name="Schulz F."/>
            <person name="Roux S."/>
            <person name="Paez-Espino D."/>
            <person name="Jungbluth S."/>
            <person name="Walsh D.A."/>
            <person name="Denef V.J."/>
            <person name="McMahon K.D."/>
            <person name="Konstantinidis K.T."/>
            <person name="Eloe-Fadrosh E.A."/>
            <person name="Kyrpides N.C."/>
            <person name="Woyke T."/>
        </authorList>
    </citation>
    <scope>NUCLEOTIDE SEQUENCE</scope>
    <source>
        <strain evidence="2">GVMAG-S-ERX555965-48</strain>
    </source>
</reference>
<protein>
    <recommendedName>
        <fullName evidence="1">RNB domain-containing protein</fullName>
    </recommendedName>
</protein>
<feature type="domain" description="RNB" evidence="1">
    <location>
        <begin position="192"/>
        <end position="448"/>
    </location>
</feature>
<dbReference type="InterPro" id="IPR001900">
    <property type="entry name" value="RNase_II/R"/>
</dbReference>
<name>A0A6C0AX92_9ZZZZ</name>
<dbReference type="GO" id="GO:0000175">
    <property type="term" value="F:3'-5'-RNA exonuclease activity"/>
    <property type="evidence" value="ECO:0007669"/>
    <property type="project" value="TreeGrafter"/>
</dbReference>
<dbReference type="Pfam" id="PF00773">
    <property type="entry name" value="RNB"/>
    <property type="match status" value="1"/>
</dbReference>
<organism evidence="2">
    <name type="scientific">viral metagenome</name>
    <dbReference type="NCBI Taxonomy" id="1070528"/>
    <lineage>
        <taxon>unclassified sequences</taxon>
        <taxon>metagenomes</taxon>
        <taxon>organismal metagenomes</taxon>
    </lineage>
</organism>
<dbReference type="SUPFAM" id="SSF50249">
    <property type="entry name" value="Nucleic acid-binding proteins"/>
    <property type="match status" value="1"/>
</dbReference>
<dbReference type="InterPro" id="IPR041505">
    <property type="entry name" value="Dis3_CSD2"/>
</dbReference>
<dbReference type="InterPro" id="IPR012340">
    <property type="entry name" value="NA-bd_OB-fold"/>
</dbReference>
<proteinExistence type="predicted"/>
<dbReference type="PANTHER" id="PTHR23355">
    <property type="entry name" value="RIBONUCLEASE"/>
    <property type="match status" value="1"/>
</dbReference>
<dbReference type="AlphaFoldDB" id="A0A6C0AX92"/>
<dbReference type="PANTHER" id="PTHR23355:SF9">
    <property type="entry name" value="DIS3-LIKE EXONUCLEASE 2"/>
    <property type="match status" value="1"/>
</dbReference>
<dbReference type="EMBL" id="MN738770">
    <property type="protein sequence ID" value="QHS83881.1"/>
    <property type="molecule type" value="Genomic_DNA"/>
</dbReference>
<evidence type="ECO:0000259" key="1">
    <source>
        <dbReference type="SMART" id="SM00955"/>
    </source>
</evidence>
<dbReference type="Pfam" id="PF17849">
    <property type="entry name" value="OB_Dis3"/>
    <property type="match status" value="1"/>
</dbReference>
<dbReference type="GO" id="GO:0006402">
    <property type="term" value="P:mRNA catabolic process"/>
    <property type="evidence" value="ECO:0007669"/>
    <property type="project" value="TreeGrafter"/>
</dbReference>
<accession>A0A6C0AX92</accession>
<evidence type="ECO:0000313" key="2">
    <source>
        <dbReference type="EMBL" id="QHS83881.1"/>
    </source>
</evidence>
<dbReference type="InterPro" id="IPR050180">
    <property type="entry name" value="RNR_Ribonuclease"/>
</dbReference>
<dbReference type="GO" id="GO:0003723">
    <property type="term" value="F:RNA binding"/>
    <property type="evidence" value="ECO:0007669"/>
    <property type="project" value="InterPro"/>
</dbReference>